<dbReference type="GO" id="GO:0051539">
    <property type="term" value="F:4 iron, 4 sulfur cluster binding"/>
    <property type="evidence" value="ECO:0007669"/>
    <property type="project" value="UniProtKB-KW"/>
</dbReference>
<dbReference type="GO" id="GO:0003824">
    <property type="term" value="F:catalytic activity"/>
    <property type="evidence" value="ECO:0007669"/>
    <property type="project" value="InterPro"/>
</dbReference>
<organism evidence="7 8">
    <name type="scientific">Planctopirus hydrillae</name>
    <dbReference type="NCBI Taxonomy" id="1841610"/>
    <lineage>
        <taxon>Bacteria</taxon>
        <taxon>Pseudomonadati</taxon>
        <taxon>Planctomycetota</taxon>
        <taxon>Planctomycetia</taxon>
        <taxon>Planctomycetales</taxon>
        <taxon>Planctomycetaceae</taxon>
        <taxon>Planctopirus</taxon>
    </lineage>
</organism>
<evidence type="ECO:0000256" key="6">
    <source>
        <dbReference type="ARBA" id="ARBA00023014"/>
    </source>
</evidence>
<dbReference type="SFLD" id="SFLDS00029">
    <property type="entry name" value="Radical_SAM"/>
    <property type="match status" value="1"/>
</dbReference>
<proteinExistence type="predicted"/>
<evidence type="ECO:0000256" key="5">
    <source>
        <dbReference type="ARBA" id="ARBA00023004"/>
    </source>
</evidence>
<accession>A0A1C3E664</accession>
<dbReference type="InterPro" id="IPR013785">
    <property type="entry name" value="Aldolase_TIM"/>
</dbReference>
<evidence type="ECO:0000256" key="1">
    <source>
        <dbReference type="ARBA" id="ARBA00001966"/>
    </source>
</evidence>
<sequence>MAEIIPLHRDHSRLFHQNRYVYPVVSRRSGGISVGINLNPDKVCNFDCIYCQVDRRSEAETTFVGTEHLLAELDEVIELVTSGRLWDDEKFGATPQAFRRFNDIAFSGDGEPTTFRNFDLIVNEVAQRKMSAGLDQVKMVLITNASMFHRPACQRGLAVLMAHQGEIWAKLDAGTEEYYHLIERTRIPFARILENILDVSLRWPVVIQALFMNVAGVPPTEAEISAWLGRLKGILAAGGQISLVQVYTVARPPAEAIVTPLSDAEVDHIVKRVQQETSLTAQGYYGSRASS</sequence>
<dbReference type="AlphaFoldDB" id="A0A1C3E664"/>
<dbReference type="PANTHER" id="PTHR43787:SF11">
    <property type="entry name" value="UPF0026 PROTEIN SLR1464"/>
    <property type="match status" value="1"/>
</dbReference>
<evidence type="ECO:0000256" key="3">
    <source>
        <dbReference type="ARBA" id="ARBA00022691"/>
    </source>
</evidence>
<keyword evidence="2" id="KW-0004">4Fe-4S</keyword>
<dbReference type="InterPro" id="IPR007197">
    <property type="entry name" value="rSAM"/>
</dbReference>
<protein>
    <submittedName>
        <fullName evidence="7">Radical SAM protein</fullName>
    </submittedName>
</protein>
<comment type="caution">
    <text evidence="7">The sequence shown here is derived from an EMBL/GenBank/DDBJ whole genome shotgun (WGS) entry which is preliminary data.</text>
</comment>
<dbReference type="PANTHER" id="PTHR43787">
    <property type="entry name" value="FEMO COFACTOR BIOSYNTHESIS PROTEIN NIFB-RELATED"/>
    <property type="match status" value="1"/>
</dbReference>
<dbReference type="InterPro" id="IPR058240">
    <property type="entry name" value="rSAM_sf"/>
</dbReference>
<keyword evidence="5" id="KW-0408">Iron</keyword>
<dbReference type="Proteomes" id="UP000094828">
    <property type="component" value="Unassembled WGS sequence"/>
</dbReference>
<dbReference type="GO" id="GO:0046872">
    <property type="term" value="F:metal ion binding"/>
    <property type="evidence" value="ECO:0007669"/>
    <property type="project" value="UniProtKB-KW"/>
</dbReference>
<evidence type="ECO:0000256" key="2">
    <source>
        <dbReference type="ARBA" id="ARBA00022485"/>
    </source>
</evidence>
<evidence type="ECO:0000256" key="4">
    <source>
        <dbReference type="ARBA" id="ARBA00022723"/>
    </source>
</evidence>
<keyword evidence="4" id="KW-0479">Metal-binding</keyword>
<gene>
    <name evidence="7" type="ORF">A6X21_13105</name>
</gene>
<keyword evidence="8" id="KW-1185">Reference proteome</keyword>
<name>A0A1C3E664_9PLAN</name>
<dbReference type="Gene3D" id="3.20.20.70">
    <property type="entry name" value="Aldolase class I"/>
    <property type="match status" value="1"/>
</dbReference>
<keyword evidence="3" id="KW-0949">S-adenosyl-L-methionine</keyword>
<evidence type="ECO:0000313" key="8">
    <source>
        <dbReference type="Proteomes" id="UP000094828"/>
    </source>
</evidence>
<comment type="cofactor">
    <cofactor evidence="1">
        <name>[4Fe-4S] cluster</name>
        <dbReference type="ChEBI" id="CHEBI:49883"/>
    </cofactor>
</comment>
<reference evidence="7 8" key="1">
    <citation type="submission" date="2016-05" db="EMBL/GenBank/DDBJ databases">
        <title>Genomic and physiological characterization of Planctopirus sp. isolated from fresh water lake.</title>
        <authorList>
            <person name="Subhash Y."/>
            <person name="Ramana C."/>
        </authorList>
    </citation>
    <scope>NUCLEOTIDE SEQUENCE [LARGE SCALE GENOMIC DNA]</scope>
    <source>
        <strain evidence="7 8">JC280</strain>
    </source>
</reference>
<dbReference type="SUPFAM" id="SSF102114">
    <property type="entry name" value="Radical SAM enzymes"/>
    <property type="match status" value="1"/>
</dbReference>
<dbReference type="STRING" id="1841610.A6X21_13105"/>
<dbReference type="OrthoDB" id="9795504at2"/>
<dbReference type="EMBL" id="LYDR01000152">
    <property type="protein sequence ID" value="ODA28738.1"/>
    <property type="molecule type" value="Genomic_DNA"/>
</dbReference>
<evidence type="ECO:0000313" key="7">
    <source>
        <dbReference type="EMBL" id="ODA28738.1"/>
    </source>
</evidence>
<keyword evidence="6" id="KW-0411">Iron-sulfur</keyword>